<dbReference type="PRINTS" id="PR00463">
    <property type="entry name" value="EP450I"/>
</dbReference>
<proteinExistence type="inferred from homology"/>
<comment type="subcellular location">
    <subcellularLocation>
        <location evidence="1">Endoplasmic reticulum membrane</location>
    </subcellularLocation>
</comment>
<dbReference type="STRING" id="307972.A0A2G8KS58"/>
<evidence type="ECO:0000256" key="3">
    <source>
        <dbReference type="ARBA" id="ARBA00022824"/>
    </source>
</evidence>
<dbReference type="GO" id="GO:0005506">
    <property type="term" value="F:iron ion binding"/>
    <property type="evidence" value="ECO:0007669"/>
    <property type="project" value="InterPro"/>
</dbReference>
<sequence>MCLNSDNVDLSLGPDKQNGDVHLCLKELLPETNPDASTTNIAAPTKFAINVIQERIKERRHQNGTKSTANGKVEKRTKMAFLDLLLELHDQDDNFTLDDVREEVDTFMFEGHDTTSASLTWILFMIGCHPHVQEKIHQELDDVFGDDRDRKVTSEDIQKLLYLGCVIKETLRLYPSVPLIGRQLEEDAILSGHRVPKGTLLIVAIFWLGRDPDYFPDADEFNPDNFLPENVEGRDPFAFVPFSAGPRNCIGQKFALMEEKVVLAYLLRKLKFRSLKAMDEVTPTGELILRPYDGLEMEVSLRP</sequence>
<reference evidence="7 8" key="1">
    <citation type="journal article" date="2017" name="PLoS Biol.">
        <title>The sea cucumber genome provides insights into morphological evolution and visceral regeneration.</title>
        <authorList>
            <person name="Zhang X."/>
            <person name="Sun L."/>
            <person name="Yuan J."/>
            <person name="Sun Y."/>
            <person name="Gao Y."/>
            <person name="Zhang L."/>
            <person name="Li S."/>
            <person name="Dai H."/>
            <person name="Hamel J.F."/>
            <person name="Liu C."/>
            <person name="Yu Y."/>
            <person name="Liu S."/>
            <person name="Lin W."/>
            <person name="Guo K."/>
            <person name="Jin S."/>
            <person name="Xu P."/>
            <person name="Storey K.B."/>
            <person name="Huan P."/>
            <person name="Zhang T."/>
            <person name="Zhou Y."/>
            <person name="Zhang J."/>
            <person name="Lin C."/>
            <person name="Li X."/>
            <person name="Xing L."/>
            <person name="Huo D."/>
            <person name="Sun M."/>
            <person name="Wang L."/>
            <person name="Mercier A."/>
            <person name="Li F."/>
            <person name="Yang H."/>
            <person name="Xiang J."/>
        </authorList>
    </citation>
    <scope>NUCLEOTIDE SEQUENCE [LARGE SCALE GENOMIC DNA]</scope>
    <source>
        <strain evidence="7">Shaxun</strain>
        <tissue evidence="7">Muscle</tissue>
    </source>
</reference>
<keyword evidence="8" id="KW-1185">Reference proteome</keyword>
<protein>
    <submittedName>
        <fullName evidence="7">Putative cytochrome P450 4V2</fullName>
    </submittedName>
</protein>
<dbReference type="PANTHER" id="PTHR24291">
    <property type="entry name" value="CYTOCHROME P450 FAMILY 4"/>
    <property type="match status" value="1"/>
</dbReference>
<evidence type="ECO:0000313" key="8">
    <source>
        <dbReference type="Proteomes" id="UP000230750"/>
    </source>
</evidence>
<organism evidence="7 8">
    <name type="scientific">Stichopus japonicus</name>
    <name type="common">Sea cucumber</name>
    <dbReference type="NCBI Taxonomy" id="307972"/>
    <lineage>
        <taxon>Eukaryota</taxon>
        <taxon>Metazoa</taxon>
        <taxon>Echinodermata</taxon>
        <taxon>Eleutherozoa</taxon>
        <taxon>Echinozoa</taxon>
        <taxon>Holothuroidea</taxon>
        <taxon>Aspidochirotacea</taxon>
        <taxon>Aspidochirotida</taxon>
        <taxon>Stichopodidae</taxon>
        <taxon>Apostichopus</taxon>
    </lineage>
</organism>
<dbReference type="SUPFAM" id="SSF48264">
    <property type="entry name" value="Cytochrome P450"/>
    <property type="match status" value="1"/>
</dbReference>
<dbReference type="InterPro" id="IPR050196">
    <property type="entry name" value="Cytochrome_P450_Monoox"/>
</dbReference>
<gene>
    <name evidence="7" type="ORF">BSL78_12325</name>
</gene>
<accession>A0A2G8KS58</accession>
<dbReference type="Gene3D" id="1.10.630.10">
    <property type="entry name" value="Cytochrome P450"/>
    <property type="match status" value="1"/>
</dbReference>
<dbReference type="EMBL" id="MRZV01000404">
    <property type="protein sequence ID" value="PIK50795.1"/>
    <property type="molecule type" value="Genomic_DNA"/>
</dbReference>
<evidence type="ECO:0000256" key="4">
    <source>
        <dbReference type="ARBA" id="ARBA00023136"/>
    </source>
</evidence>
<feature type="binding site" description="axial binding residue" evidence="5">
    <location>
        <position position="249"/>
    </location>
    <ligand>
        <name>heme</name>
        <dbReference type="ChEBI" id="CHEBI:30413"/>
    </ligand>
    <ligandPart>
        <name>Fe</name>
        <dbReference type="ChEBI" id="CHEBI:18248"/>
    </ligandPart>
</feature>
<dbReference type="PANTHER" id="PTHR24291:SF189">
    <property type="entry name" value="CYTOCHROME P450 4C3-RELATED"/>
    <property type="match status" value="1"/>
</dbReference>
<comment type="caution">
    <text evidence="7">The sequence shown here is derived from an EMBL/GenBank/DDBJ whole genome shotgun (WGS) entry which is preliminary data.</text>
</comment>
<evidence type="ECO:0000256" key="2">
    <source>
        <dbReference type="ARBA" id="ARBA00010617"/>
    </source>
</evidence>
<dbReference type="InterPro" id="IPR001128">
    <property type="entry name" value="Cyt_P450"/>
</dbReference>
<keyword evidence="4" id="KW-0472">Membrane</keyword>
<dbReference type="Proteomes" id="UP000230750">
    <property type="component" value="Unassembled WGS sequence"/>
</dbReference>
<keyword evidence="6" id="KW-0503">Monooxygenase</keyword>
<evidence type="ECO:0000256" key="5">
    <source>
        <dbReference type="PIRSR" id="PIRSR602401-1"/>
    </source>
</evidence>
<keyword evidence="5 6" id="KW-0349">Heme</keyword>
<keyword evidence="6" id="KW-0560">Oxidoreductase</keyword>
<evidence type="ECO:0000256" key="6">
    <source>
        <dbReference type="RuleBase" id="RU000461"/>
    </source>
</evidence>
<keyword evidence="3" id="KW-0256">Endoplasmic reticulum</keyword>
<evidence type="ECO:0000256" key="1">
    <source>
        <dbReference type="ARBA" id="ARBA00004586"/>
    </source>
</evidence>
<keyword evidence="5 6" id="KW-0408">Iron</keyword>
<dbReference type="AlphaFoldDB" id="A0A2G8KS58"/>
<dbReference type="GO" id="GO:0020037">
    <property type="term" value="F:heme binding"/>
    <property type="evidence" value="ECO:0007669"/>
    <property type="project" value="InterPro"/>
</dbReference>
<dbReference type="InterPro" id="IPR017972">
    <property type="entry name" value="Cyt_P450_CS"/>
</dbReference>
<dbReference type="GO" id="GO:0004497">
    <property type="term" value="F:monooxygenase activity"/>
    <property type="evidence" value="ECO:0007669"/>
    <property type="project" value="UniProtKB-KW"/>
</dbReference>
<comment type="cofactor">
    <cofactor evidence="5">
        <name>heme</name>
        <dbReference type="ChEBI" id="CHEBI:30413"/>
    </cofactor>
</comment>
<dbReference type="InterPro" id="IPR036396">
    <property type="entry name" value="Cyt_P450_sf"/>
</dbReference>
<evidence type="ECO:0000313" key="7">
    <source>
        <dbReference type="EMBL" id="PIK50795.1"/>
    </source>
</evidence>
<dbReference type="OrthoDB" id="1470350at2759"/>
<dbReference type="InterPro" id="IPR002401">
    <property type="entry name" value="Cyt_P450_E_grp-I"/>
</dbReference>
<dbReference type="Pfam" id="PF00067">
    <property type="entry name" value="p450"/>
    <property type="match status" value="1"/>
</dbReference>
<dbReference type="PRINTS" id="PR00385">
    <property type="entry name" value="P450"/>
</dbReference>
<keyword evidence="5 6" id="KW-0479">Metal-binding</keyword>
<comment type="similarity">
    <text evidence="2 6">Belongs to the cytochrome P450 family.</text>
</comment>
<dbReference type="GO" id="GO:0005789">
    <property type="term" value="C:endoplasmic reticulum membrane"/>
    <property type="evidence" value="ECO:0007669"/>
    <property type="project" value="UniProtKB-SubCell"/>
</dbReference>
<name>A0A2G8KS58_STIJA</name>
<dbReference type="PROSITE" id="PS00086">
    <property type="entry name" value="CYTOCHROME_P450"/>
    <property type="match status" value="1"/>
</dbReference>
<dbReference type="GO" id="GO:0016705">
    <property type="term" value="F:oxidoreductase activity, acting on paired donors, with incorporation or reduction of molecular oxygen"/>
    <property type="evidence" value="ECO:0007669"/>
    <property type="project" value="InterPro"/>
</dbReference>